<proteinExistence type="predicted"/>
<protein>
    <submittedName>
        <fullName evidence="1">Uncharacterized protein</fullName>
    </submittedName>
</protein>
<accession>A0ACC3DYC7</accession>
<organism evidence="1 2">
    <name type="scientific">Coniosporium uncinatum</name>
    <dbReference type="NCBI Taxonomy" id="93489"/>
    <lineage>
        <taxon>Eukaryota</taxon>
        <taxon>Fungi</taxon>
        <taxon>Dikarya</taxon>
        <taxon>Ascomycota</taxon>
        <taxon>Pezizomycotina</taxon>
        <taxon>Dothideomycetes</taxon>
        <taxon>Dothideomycetes incertae sedis</taxon>
        <taxon>Coniosporium</taxon>
    </lineage>
</organism>
<evidence type="ECO:0000313" key="1">
    <source>
        <dbReference type="EMBL" id="KAK3081536.1"/>
    </source>
</evidence>
<gene>
    <name evidence="1" type="ORF">LTS18_005647</name>
</gene>
<dbReference type="EMBL" id="JAWDJW010000135">
    <property type="protein sequence ID" value="KAK3081536.1"/>
    <property type="molecule type" value="Genomic_DNA"/>
</dbReference>
<reference evidence="1" key="1">
    <citation type="submission" date="2024-09" db="EMBL/GenBank/DDBJ databases">
        <title>Black Yeasts Isolated from many extreme environments.</title>
        <authorList>
            <person name="Coleine C."/>
            <person name="Stajich J.E."/>
            <person name="Selbmann L."/>
        </authorList>
    </citation>
    <scope>NUCLEOTIDE SEQUENCE</scope>
    <source>
        <strain evidence="1">CCFEE 5737</strain>
    </source>
</reference>
<sequence>MNKLFADRIIEVYKPGDIILIHDYHLLLLPSLLRQRLPSVYIGFFLHIPFPSSEFYRCLSRRKEILEGVLGANMIGFQSFSYSRHFASCCTRILGFDSSSAGVDAYGAHVAVDVFPIGINAASTQQAAFKDPAVADKIAGVRELYAGKRIIVGRDRLDTVRGVGQKLQAFEIFLERYPEWHDQVVLIQITSPGSVTDDEGGDDKYVNKISDLVSKINGEYGSLSFSPVQHYPQYLSREEYFALLRIADVGLITSVRDGMNTTSLEYVVCQKDNHGPLILSEFSGTAGSLGGAMHVNPWDLGGVADSINLALTMSDKEKQDQHKKLYAHVVANNVQSWTNNFLKRLLTNLSSFDQSCATPALDKTKLLLQYRQAKKRLFMFDYDGTLTPIVKDPQSAIPSDRVIRTLKTLASDPTNSVWIISGRDQAFLEEWMGHISELGLSAEHGSFMRHPNSEQWENLTETTDMSWQQEVMNVFQYYTERTQGSFIERKKIALTWHYRRADPEYGLYQARHCQKHLEMTAAKKYDIEVMTGKANLEVRPRFVNKGEIAKRLVKEYGDGPGKAPEFVLCLGDDFTDEGQFKTSAAKNMFRSLRASNLPEGHVFSCTVGASSKQTLASWHLLEPTDVISCISLLNGSADAGNVGAVAVVEGTVPDSRL</sequence>
<comment type="caution">
    <text evidence="1">The sequence shown here is derived from an EMBL/GenBank/DDBJ whole genome shotgun (WGS) entry which is preliminary data.</text>
</comment>
<keyword evidence="2" id="KW-1185">Reference proteome</keyword>
<name>A0ACC3DYC7_9PEZI</name>
<dbReference type="Proteomes" id="UP001186974">
    <property type="component" value="Unassembled WGS sequence"/>
</dbReference>
<evidence type="ECO:0000313" key="2">
    <source>
        <dbReference type="Proteomes" id="UP001186974"/>
    </source>
</evidence>